<gene>
    <name evidence="5" type="ORF">C6571_10345</name>
</gene>
<feature type="signal peptide" evidence="4">
    <location>
        <begin position="1"/>
        <end position="23"/>
    </location>
</feature>
<evidence type="ECO:0000256" key="2">
    <source>
        <dbReference type="PIRSR" id="PIRSR039026-1"/>
    </source>
</evidence>
<dbReference type="InterPro" id="IPR026289">
    <property type="entry name" value="SBP_TakP-like"/>
</dbReference>
<name>A0A2S0N0G7_9BURK</name>
<dbReference type="Gene3D" id="3.40.190.170">
    <property type="entry name" value="Bacterial extracellular solute-binding protein, family 7"/>
    <property type="match status" value="1"/>
</dbReference>
<feature type="binding site" evidence="3">
    <location>
        <position position="235"/>
    </location>
    <ligand>
        <name>substrate</name>
    </ligand>
</feature>
<feature type="binding site" evidence="3">
    <location>
        <position position="209"/>
    </location>
    <ligand>
        <name>substrate</name>
    </ligand>
</feature>
<accession>A0A2S0N0G7</accession>
<dbReference type="EMBL" id="CP027669">
    <property type="protein sequence ID" value="AVO41629.1"/>
    <property type="molecule type" value="Genomic_DNA"/>
</dbReference>
<dbReference type="OrthoDB" id="9769667at2"/>
<reference evidence="5 6" key="1">
    <citation type="submission" date="2018-03" db="EMBL/GenBank/DDBJ databases">
        <title>Genome sequencing of Simplicispira sp.</title>
        <authorList>
            <person name="Kim S.-J."/>
            <person name="Heo J."/>
            <person name="Kwon S.-W."/>
        </authorList>
    </citation>
    <scope>NUCLEOTIDE SEQUENCE [LARGE SCALE GENOMIC DNA]</scope>
    <source>
        <strain evidence="5 6">SC1-8</strain>
    </source>
</reference>
<feature type="binding site" evidence="2">
    <location>
        <position position="151"/>
    </location>
    <ligand>
        <name>substrate</name>
    </ligand>
</feature>
<protein>
    <submittedName>
        <fullName evidence="5">C4-dicarboxylate ABC transporter</fullName>
    </submittedName>
</protein>
<dbReference type="PIRSF" id="PIRSF039026">
    <property type="entry name" value="SiaP"/>
    <property type="match status" value="1"/>
</dbReference>
<organism evidence="5 6">
    <name type="scientific">Simplicispira suum</name>
    <dbReference type="NCBI Taxonomy" id="2109915"/>
    <lineage>
        <taxon>Bacteria</taxon>
        <taxon>Pseudomonadati</taxon>
        <taxon>Pseudomonadota</taxon>
        <taxon>Betaproteobacteria</taxon>
        <taxon>Burkholderiales</taxon>
        <taxon>Comamonadaceae</taxon>
        <taxon>Simplicispira</taxon>
    </lineage>
</organism>
<feature type="binding site" evidence="3">
    <location>
        <position position="210"/>
    </location>
    <ligand>
        <name>Na(+)</name>
        <dbReference type="ChEBI" id="CHEBI:29101"/>
    </ligand>
</feature>
<keyword evidence="1 4" id="KW-0732">Signal</keyword>
<evidence type="ECO:0000313" key="5">
    <source>
        <dbReference type="EMBL" id="AVO41629.1"/>
    </source>
</evidence>
<dbReference type="InterPro" id="IPR018389">
    <property type="entry name" value="DctP_fam"/>
</dbReference>
<dbReference type="Proteomes" id="UP000239326">
    <property type="component" value="Chromosome"/>
</dbReference>
<feature type="chain" id="PRO_5015434548" evidence="4">
    <location>
        <begin position="24"/>
        <end position="351"/>
    </location>
</feature>
<dbReference type="RefSeq" id="WP_106446606.1">
    <property type="nucleotide sequence ID" value="NZ_CP027669.1"/>
</dbReference>
<dbReference type="PANTHER" id="PTHR33376:SF5">
    <property type="entry name" value="EXTRACYTOPLASMIC SOLUTE RECEPTOR PROTEIN"/>
    <property type="match status" value="1"/>
</dbReference>
<sequence>MRSSLKTLALAASLTCLATAATAQETVRWGIPMSFGSNLTALGDTMPWVSEQLKKVSGGTVNLQVFEPGKLVPALAIFDSVSTGKVEAGYSWMGYEIGKVPVSALFGAVPFGMESPQFAAWMYFGGGDALLKEAYKPYNVYPIFCGSISPEAAGWFRKEINTPEDIKGLKFRAAGLGGKIYQKLGASVTMLPGGELFQALEKGVLDGTEFSLPTVDEQLGFFKVAKNYYMPGWHQPSTNQFLYVNTAAWAKLKPQTQAQIETTCTAGVTMAIAKAEALQGAVLAKFEKEGVKARQFNKTMLDAFSKASKEVLAEEAGKDPMFKKVLDSMNGFQKQNAQWHNLGYLPRDYPH</sequence>
<dbReference type="GO" id="GO:0046872">
    <property type="term" value="F:metal ion binding"/>
    <property type="evidence" value="ECO:0007669"/>
    <property type="project" value="UniProtKB-KW"/>
</dbReference>
<evidence type="ECO:0000313" key="6">
    <source>
        <dbReference type="Proteomes" id="UP000239326"/>
    </source>
</evidence>
<dbReference type="Gene3D" id="3.40.190.10">
    <property type="entry name" value="Periplasmic binding protein-like II"/>
    <property type="match status" value="1"/>
</dbReference>
<feature type="binding site" evidence="2">
    <location>
        <position position="172"/>
    </location>
    <ligand>
        <name>substrate</name>
    </ligand>
</feature>
<dbReference type="PANTHER" id="PTHR33376">
    <property type="match status" value="1"/>
</dbReference>
<evidence type="ECO:0000256" key="4">
    <source>
        <dbReference type="SAM" id="SignalP"/>
    </source>
</evidence>
<dbReference type="GO" id="GO:0031317">
    <property type="term" value="C:tripartite ATP-independent periplasmic transporter complex"/>
    <property type="evidence" value="ECO:0007669"/>
    <property type="project" value="InterPro"/>
</dbReference>
<dbReference type="InterPro" id="IPR038404">
    <property type="entry name" value="TRAP_DctP_sf"/>
</dbReference>
<dbReference type="CDD" id="cd13604">
    <property type="entry name" value="PBP2_TRAP_ketoacid_lactate_like"/>
    <property type="match status" value="1"/>
</dbReference>
<dbReference type="NCBIfam" id="NF037995">
    <property type="entry name" value="TRAP_S1"/>
    <property type="match status" value="1"/>
</dbReference>
<keyword evidence="6" id="KW-1185">Reference proteome</keyword>
<evidence type="ECO:0000256" key="3">
    <source>
        <dbReference type="PIRSR" id="PIRSR039026-2"/>
    </source>
</evidence>
<evidence type="ECO:0000256" key="1">
    <source>
        <dbReference type="ARBA" id="ARBA00022729"/>
    </source>
</evidence>
<dbReference type="Pfam" id="PF03480">
    <property type="entry name" value="DctP"/>
    <property type="match status" value="1"/>
</dbReference>
<proteinExistence type="predicted"/>
<dbReference type="GO" id="GO:0055085">
    <property type="term" value="P:transmembrane transport"/>
    <property type="evidence" value="ECO:0007669"/>
    <property type="project" value="InterPro"/>
</dbReference>
<keyword evidence="3" id="KW-0479">Metal-binding</keyword>
<dbReference type="KEGG" id="simp:C6571_10345"/>
<dbReference type="AlphaFoldDB" id="A0A2S0N0G7"/>